<dbReference type="PANTHER" id="PTHR48100:SF15">
    <property type="entry name" value="SEDOHEPTULOSE 1,7-BISPHOSPHATASE"/>
    <property type="match status" value="1"/>
</dbReference>
<evidence type="ECO:0000313" key="3">
    <source>
        <dbReference type="Proteomes" id="UP000595703"/>
    </source>
</evidence>
<dbReference type="GO" id="GO:0070297">
    <property type="term" value="P:regulation of phosphorelay signal transduction system"/>
    <property type="evidence" value="ECO:0007669"/>
    <property type="project" value="TreeGrafter"/>
</dbReference>
<keyword evidence="3" id="KW-1185">Reference proteome</keyword>
<dbReference type="InterPro" id="IPR050275">
    <property type="entry name" value="PGM_Phosphatase"/>
</dbReference>
<dbReference type="GO" id="GO:0101006">
    <property type="term" value="F:protein histidine phosphatase activity"/>
    <property type="evidence" value="ECO:0007669"/>
    <property type="project" value="TreeGrafter"/>
</dbReference>
<dbReference type="SMART" id="SM00855">
    <property type="entry name" value="PGAM"/>
    <property type="match status" value="1"/>
</dbReference>
<reference evidence="2 3" key="4">
    <citation type="journal article" date="2020" name="Sci. Rep.">
        <title>beta-carboline chemical signals induce reveromycin production through a LuxR family regulator in Streptomyces sp. SN-593.</title>
        <authorList>
            <person name="Panthee S."/>
            <person name="Kito N."/>
            <person name="Hayashi T."/>
            <person name="Shimizu T."/>
            <person name="Ishikawa J."/>
            <person name="Hamamoto H."/>
            <person name="Osada H."/>
            <person name="Takahashi S."/>
        </authorList>
    </citation>
    <scope>NUCLEOTIDE SEQUENCE [LARGE SCALE GENOMIC DNA]</scope>
    <source>
        <strain evidence="2 3">SN-593</strain>
    </source>
</reference>
<dbReference type="CDD" id="cd07067">
    <property type="entry name" value="HP_PGM_like"/>
    <property type="match status" value="1"/>
</dbReference>
<dbReference type="AlphaFoldDB" id="A0A7U3VNH1"/>
<dbReference type="KEGG" id="arev:RVR_3366"/>
<dbReference type="Gene3D" id="3.40.50.1240">
    <property type="entry name" value="Phosphoglycerate mutase-like"/>
    <property type="match status" value="1"/>
</dbReference>
<feature type="binding site" evidence="1">
    <location>
        <begin position="25"/>
        <end position="26"/>
    </location>
    <ligand>
        <name>substrate</name>
    </ligand>
</feature>
<dbReference type="SUPFAM" id="SSF53254">
    <property type="entry name" value="Phosphoglycerate mutase-like"/>
    <property type="match status" value="1"/>
</dbReference>
<reference evidence="2 3" key="2">
    <citation type="journal article" date="2011" name="J. Antibiot.">
        <title>Furaquinocins I and J: novel polyketide isoprenoid hybrid compounds from Streptomyces reveromyceticus SN-593.</title>
        <authorList>
            <person name="Panthee S."/>
            <person name="Takahashi S."/>
            <person name="Takagi H."/>
            <person name="Nogawa T."/>
            <person name="Oowada E."/>
            <person name="Uramoto M."/>
            <person name="Osada H."/>
        </authorList>
    </citation>
    <scope>NUCLEOTIDE SEQUENCE [LARGE SCALE GENOMIC DNA]</scope>
    <source>
        <strain evidence="2 3">SN-593</strain>
    </source>
</reference>
<dbReference type="PANTHER" id="PTHR48100">
    <property type="entry name" value="BROAD-SPECIFICITY PHOSPHATASE YOR283W-RELATED"/>
    <property type="match status" value="1"/>
</dbReference>
<dbReference type="Pfam" id="PF00300">
    <property type="entry name" value="His_Phos_1"/>
    <property type="match status" value="1"/>
</dbReference>
<evidence type="ECO:0000256" key="1">
    <source>
        <dbReference type="PIRSR" id="PIRSR613078-2"/>
    </source>
</evidence>
<gene>
    <name evidence="2" type="ORF">RVR_3366</name>
</gene>
<dbReference type="InterPro" id="IPR029033">
    <property type="entry name" value="His_PPase_superfam"/>
</dbReference>
<sequence>MAVVAPRILLVRHGQTEWSRTGRHTGRTDVPLTGEGRRTALLLGERLAAAPWNGLPDAEVRTSPLLRAAATAELAGFGRAKEWDTLVEWDYGRYEGLTPAQLQELRPGFHIWRDGAPGGETLAEVAERADEVIGWARSAPRDVLVFAHGHFLRVLGARWLGFDPSFAAALRLDPASLSVLGWAYGAPALERWNDTAHLE</sequence>
<protein>
    <submittedName>
        <fullName evidence="2">Putative mutase</fullName>
    </submittedName>
</protein>
<reference evidence="2 3" key="1">
    <citation type="journal article" date="2010" name="J. Bacteriol.">
        <title>Biochemical characterization of a novel indole prenyltransferase from Streptomyces sp. SN-593.</title>
        <authorList>
            <person name="Takahashi S."/>
            <person name="Takagi H."/>
            <person name="Toyoda A."/>
            <person name="Uramoto M."/>
            <person name="Nogawa T."/>
            <person name="Ueki M."/>
            <person name="Sakaki Y."/>
            <person name="Osada H."/>
        </authorList>
    </citation>
    <scope>NUCLEOTIDE SEQUENCE [LARGE SCALE GENOMIC DNA]</scope>
    <source>
        <strain evidence="2 3">SN-593</strain>
    </source>
</reference>
<feature type="binding site" evidence="1">
    <location>
        <position position="67"/>
    </location>
    <ligand>
        <name>substrate</name>
    </ligand>
</feature>
<dbReference type="InterPro" id="IPR013078">
    <property type="entry name" value="His_Pase_superF_clade-1"/>
</dbReference>
<organism evidence="2 3">
    <name type="scientific">Actinacidiphila reveromycinica</name>
    <dbReference type="NCBI Taxonomy" id="659352"/>
    <lineage>
        <taxon>Bacteria</taxon>
        <taxon>Bacillati</taxon>
        <taxon>Actinomycetota</taxon>
        <taxon>Actinomycetes</taxon>
        <taxon>Kitasatosporales</taxon>
        <taxon>Streptomycetaceae</taxon>
        <taxon>Actinacidiphila</taxon>
    </lineage>
</organism>
<name>A0A7U3VNH1_9ACTN</name>
<reference evidence="2 3" key="3">
    <citation type="journal article" date="2011" name="Nat. Chem. Biol.">
        <title>Reveromycin A biosynthesis uses RevG and RevJ for stereospecific spiroacetal formation.</title>
        <authorList>
            <person name="Takahashi S."/>
            <person name="Toyoda A."/>
            <person name="Sekiyama Y."/>
            <person name="Takagi H."/>
            <person name="Nogawa T."/>
            <person name="Uramoto M."/>
            <person name="Suzuki R."/>
            <person name="Koshino H."/>
            <person name="Kumano T."/>
            <person name="Panthee S."/>
            <person name="Dairi T."/>
            <person name="Ishikawa J."/>
            <person name="Ikeda H."/>
            <person name="Sakaki Y."/>
            <person name="Osada H."/>
        </authorList>
    </citation>
    <scope>NUCLEOTIDE SEQUENCE [LARGE SCALE GENOMIC DNA]</scope>
    <source>
        <strain evidence="2 3">SN-593</strain>
    </source>
</reference>
<dbReference type="EMBL" id="AP018365">
    <property type="protein sequence ID" value="BBA97564.1"/>
    <property type="molecule type" value="Genomic_DNA"/>
</dbReference>
<accession>A0A7U3VNH1</accession>
<evidence type="ECO:0000313" key="2">
    <source>
        <dbReference type="EMBL" id="BBA97564.1"/>
    </source>
</evidence>
<dbReference type="Proteomes" id="UP000595703">
    <property type="component" value="Chromosome"/>
</dbReference>
<proteinExistence type="predicted"/>